<evidence type="ECO:0000256" key="7">
    <source>
        <dbReference type="ARBA" id="ARBA00022692"/>
    </source>
</evidence>
<reference evidence="13 14" key="1">
    <citation type="submission" date="2018-10" db="EMBL/GenBank/DDBJ databases">
        <title>Fifty Aureobasidium pullulans genomes reveal a recombining polyextremotolerant generalist.</title>
        <authorList>
            <person name="Gostincar C."/>
            <person name="Turk M."/>
            <person name="Zajc J."/>
            <person name="Gunde-Cimerman N."/>
        </authorList>
    </citation>
    <scope>NUCLEOTIDE SEQUENCE [LARGE SCALE GENOMIC DNA]</scope>
    <source>
        <strain evidence="13 14">EXF-1645</strain>
    </source>
</reference>
<comment type="similarity">
    <text evidence="3">Belongs to the glycosyltransferase 31 family. Beta3-Gal-T subfamily.</text>
</comment>
<organism evidence="13 14">
    <name type="scientific">Aureobasidium pullulans</name>
    <name type="common">Black yeast</name>
    <name type="synonym">Pullularia pullulans</name>
    <dbReference type="NCBI Taxonomy" id="5580"/>
    <lineage>
        <taxon>Eukaryota</taxon>
        <taxon>Fungi</taxon>
        <taxon>Dikarya</taxon>
        <taxon>Ascomycota</taxon>
        <taxon>Pezizomycotina</taxon>
        <taxon>Dothideomycetes</taxon>
        <taxon>Dothideomycetidae</taxon>
        <taxon>Dothideales</taxon>
        <taxon>Saccotheciaceae</taxon>
        <taxon>Aureobasidium</taxon>
    </lineage>
</organism>
<dbReference type="InterPro" id="IPR026050">
    <property type="entry name" value="C1GALT1/C1GALT1_chp1"/>
</dbReference>
<comment type="caution">
    <text evidence="13">The sequence shown here is derived from an EMBL/GenBank/DDBJ whole genome shotgun (WGS) entry which is preliminary data.</text>
</comment>
<dbReference type="GO" id="GO:0016020">
    <property type="term" value="C:membrane"/>
    <property type="evidence" value="ECO:0007669"/>
    <property type="project" value="UniProtKB-SubCell"/>
</dbReference>
<dbReference type="PANTHER" id="PTHR23033">
    <property type="entry name" value="BETA1,3-GALACTOSYLTRANSFERASE"/>
    <property type="match status" value="1"/>
</dbReference>
<protein>
    <recommendedName>
        <fullName evidence="4">N-acetylgalactosaminide beta-1,3-galactosyltransferase</fullName>
        <ecNumber evidence="4">2.4.1.122</ecNumber>
    </recommendedName>
</protein>
<evidence type="ECO:0000256" key="2">
    <source>
        <dbReference type="ARBA" id="ARBA00004922"/>
    </source>
</evidence>
<evidence type="ECO:0000256" key="5">
    <source>
        <dbReference type="ARBA" id="ARBA00022676"/>
    </source>
</evidence>
<evidence type="ECO:0000313" key="13">
    <source>
        <dbReference type="EMBL" id="TIA28140.1"/>
    </source>
</evidence>
<evidence type="ECO:0000313" key="14">
    <source>
        <dbReference type="Proteomes" id="UP000308724"/>
    </source>
</evidence>
<comment type="subcellular location">
    <subcellularLocation>
        <location evidence="1">Membrane</location>
        <topology evidence="1">Single-pass type II membrane protein</topology>
    </subcellularLocation>
</comment>
<evidence type="ECO:0000259" key="12">
    <source>
        <dbReference type="Pfam" id="PF02434"/>
    </source>
</evidence>
<evidence type="ECO:0000256" key="8">
    <source>
        <dbReference type="ARBA" id="ARBA00022741"/>
    </source>
</evidence>
<dbReference type="PANTHER" id="PTHR23033:SF47">
    <property type="entry name" value="APPLE DOMAIN-CONTAINING PROTEIN-RELATED"/>
    <property type="match status" value="1"/>
</dbReference>
<accession>A0A4T0B2G2</accession>
<keyword evidence="8" id="KW-0547">Nucleotide-binding</keyword>
<dbReference type="Proteomes" id="UP000308724">
    <property type="component" value="Unassembled WGS sequence"/>
</dbReference>
<evidence type="ECO:0000256" key="11">
    <source>
        <dbReference type="ARBA" id="ARBA00023136"/>
    </source>
</evidence>
<evidence type="ECO:0000256" key="9">
    <source>
        <dbReference type="ARBA" id="ARBA00022968"/>
    </source>
</evidence>
<keyword evidence="5" id="KW-0328">Glycosyltransferase</keyword>
<dbReference type="EC" id="2.4.1.122" evidence="4"/>
<evidence type="ECO:0000256" key="10">
    <source>
        <dbReference type="ARBA" id="ARBA00022989"/>
    </source>
</evidence>
<keyword evidence="9" id="KW-0735">Signal-anchor</keyword>
<evidence type="ECO:0000256" key="1">
    <source>
        <dbReference type="ARBA" id="ARBA00004606"/>
    </source>
</evidence>
<evidence type="ECO:0000256" key="6">
    <source>
        <dbReference type="ARBA" id="ARBA00022679"/>
    </source>
</evidence>
<dbReference type="InterPro" id="IPR003378">
    <property type="entry name" value="Fringe-like_glycosylTrfase"/>
</dbReference>
<evidence type="ECO:0000256" key="4">
    <source>
        <dbReference type="ARBA" id="ARBA00012557"/>
    </source>
</evidence>
<gene>
    <name evidence="13" type="ORF">D6C78_10878</name>
</gene>
<keyword evidence="10" id="KW-1133">Transmembrane helix</keyword>
<feature type="domain" description="Fringe-like glycosyltransferase" evidence="12">
    <location>
        <begin position="186"/>
        <end position="258"/>
    </location>
</feature>
<dbReference type="GO" id="GO:0000166">
    <property type="term" value="F:nucleotide binding"/>
    <property type="evidence" value="ECO:0007669"/>
    <property type="project" value="UniProtKB-KW"/>
</dbReference>
<dbReference type="AlphaFoldDB" id="A0A4T0B2G2"/>
<proteinExistence type="inferred from homology"/>
<keyword evidence="11" id="KW-0472">Membrane</keyword>
<sequence length="409" mass="46151">MLSFSRELIALTRGRPLLAALLTISIISLFVVSVSDTTQHWHPGHIDTFVQSNGLGRGVAQSQSVGSSNAGFEIALIVKTGATELFDKAMLQLHTILQPVQNLLVFSDVQQDLGKYHVRDILATIPADSMNNTDFDFYWLLQKYQVELQDLSSLHDMPDIRESPQTAGHNAAWALDKYKFLPMLEQAWVLDSSRKWYVFIEADTYLCWSNLVSWLAEYNPDEPVYLGKATPMHEEGPGFYFGHGGSGFIMSRAAMLSFYSAGLVRRWDFRVPDLWFGDFIVAKVLADELDLYLTDASPLLSGDSVTSIPWTRVWCDRVVTLHHIRPDQMQALWNFEQQRAQNQSVLPALLYKELFEGFGARFTWPSLKHDWDNFANADGFLIPMPAQDGLDGNRSPGTCSEACSLAENW</sequence>
<comment type="pathway">
    <text evidence="2">Protein modification; protein glycosylation.</text>
</comment>
<dbReference type="Gene3D" id="3.90.550.50">
    <property type="match status" value="1"/>
</dbReference>
<dbReference type="GO" id="GO:0016263">
    <property type="term" value="F:glycoprotein-N-acetylgalactosamine 3-beta-galactosyltransferase activity"/>
    <property type="evidence" value="ECO:0007669"/>
    <property type="project" value="UniProtKB-EC"/>
</dbReference>
<dbReference type="EMBL" id="QZBZ01000651">
    <property type="protein sequence ID" value="TIA28140.1"/>
    <property type="molecule type" value="Genomic_DNA"/>
</dbReference>
<name>A0A4T0B2G2_AURPU</name>
<dbReference type="Pfam" id="PF02434">
    <property type="entry name" value="Fringe"/>
    <property type="match status" value="1"/>
</dbReference>
<keyword evidence="7" id="KW-0812">Transmembrane</keyword>
<keyword evidence="6" id="KW-0808">Transferase</keyword>
<evidence type="ECO:0000256" key="3">
    <source>
        <dbReference type="ARBA" id="ARBA00006462"/>
    </source>
</evidence>